<sequence>MKLPDSLGRLLNSRYTAKPRRAIRERSMRLEKLDARAMLAADFGMGASALAMDVNADGAVSASDALSVINHLVRSESQRGDGVVGDSLRDTNRDGRISSIDALLVINHLNRHGGGTIQLRELVGPRGDRISDAQKDNIRQLMGDLNSIRAESEVTPEQITQLLGDLATVAADATRPSEESVSQLIESAQAAAEDGKFTPVELAGLTADVQAVLESANISPKDAQSVADSVRSIVQASGVDQEDVQIIAADLNAIFAEFQNREPVVSETQRENIRILVSDITAIRSESEVTPEQIEELRSSLFDLAEGATRPDRSLKLQLLRDTRAARSDGEISDADREQLASGVDAVLESANIPQAERDAVLEDIQSIVDASGIAQEDIQTIAEDVNAIRTEFWNNHDRPRDRIVRPTRR</sequence>
<keyword evidence="2" id="KW-1185">Reference proteome</keyword>
<organism evidence="1 2">
    <name type="scientific">Neorhodopirellula pilleata</name>
    <dbReference type="NCBI Taxonomy" id="2714738"/>
    <lineage>
        <taxon>Bacteria</taxon>
        <taxon>Pseudomonadati</taxon>
        <taxon>Planctomycetota</taxon>
        <taxon>Planctomycetia</taxon>
        <taxon>Pirellulales</taxon>
        <taxon>Pirellulaceae</taxon>
        <taxon>Neorhodopirellula</taxon>
    </lineage>
</organism>
<dbReference type="RefSeq" id="WP_197167851.1">
    <property type="nucleotide sequence ID" value="NZ_SJPM01000004.1"/>
</dbReference>
<dbReference type="InterPro" id="IPR002105">
    <property type="entry name" value="Dockerin_1_rpt"/>
</dbReference>
<dbReference type="GO" id="GO:0000272">
    <property type="term" value="P:polysaccharide catabolic process"/>
    <property type="evidence" value="ECO:0007669"/>
    <property type="project" value="InterPro"/>
</dbReference>
<dbReference type="GO" id="GO:0004553">
    <property type="term" value="F:hydrolase activity, hydrolyzing O-glycosyl compounds"/>
    <property type="evidence" value="ECO:0007669"/>
    <property type="project" value="InterPro"/>
</dbReference>
<dbReference type="Proteomes" id="UP000316213">
    <property type="component" value="Unassembled WGS sequence"/>
</dbReference>
<evidence type="ECO:0000313" key="2">
    <source>
        <dbReference type="Proteomes" id="UP000316213"/>
    </source>
</evidence>
<reference evidence="1 2" key="1">
    <citation type="submission" date="2019-02" db="EMBL/GenBank/DDBJ databases">
        <title>Deep-cultivation of Planctomycetes and their phenomic and genomic characterization uncovers novel biology.</title>
        <authorList>
            <person name="Wiegand S."/>
            <person name="Jogler M."/>
            <person name="Boedeker C."/>
            <person name="Pinto D."/>
            <person name="Vollmers J."/>
            <person name="Rivas-Marin E."/>
            <person name="Kohn T."/>
            <person name="Peeters S.H."/>
            <person name="Heuer A."/>
            <person name="Rast P."/>
            <person name="Oberbeckmann S."/>
            <person name="Bunk B."/>
            <person name="Jeske O."/>
            <person name="Meyerdierks A."/>
            <person name="Storesund J.E."/>
            <person name="Kallscheuer N."/>
            <person name="Luecker S."/>
            <person name="Lage O.M."/>
            <person name="Pohl T."/>
            <person name="Merkel B.J."/>
            <person name="Hornburger P."/>
            <person name="Mueller R.-W."/>
            <person name="Bruemmer F."/>
            <person name="Labrenz M."/>
            <person name="Spormann A.M."/>
            <person name="Op Den Camp H."/>
            <person name="Overmann J."/>
            <person name="Amann R."/>
            <person name="Jetten M.S.M."/>
            <person name="Mascher T."/>
            <person name="Medema M.H."/>
            <person name="Devos D.P."/>
            <person name="Kaster A.-K."/>
            <person name="Ovreas L."/>
            <person name="Rohde M."/>
            <person name="Galperin M.Y."/>
            <person name="Jogler C."/>
        </authorList>
    </citation>
    <scope>NUCLEOTIDE SEQUENCE [LARGE SCALE GENOMIC DNA]</scope>
    <source>
        <strain evidence="1 2">Pla100</strain>
    </source>
</reference>
<proteinExistence type="predicted"/>
<accession>A0A5C6ACK6</accession>
<dbReference type="Pfam" id="PF00404">
    <property type="entry name" value="Dockerin_1"/>
    <property type="match status" value="1"/>
</dbReference>
<comment type="caution">
    <text evidence="1">The sequence shown here is derived from an EMBL/GenBank/DDBJ whole genome shotgun (WGS) entry which is preliminary data.</text>
</comment>
<dbReference type="SUPFAM" id="SSF63446">
    <property type="entry name" value="Type I dockerin domain"/>
    <property type="match status" value="1"/>
</dbReference>
<gene>
    <name evidence="1" type="ORF">Pla100_22760</name>
</gene>
<evidence type="ECO:0000313" key="1">
    <source>
        <dbReference type="EMBL" id="TWT97127.1"/>
    </source>
</evidence>
<protein>
    <submittedName>
        <fullName evidence="1">Dockerin type I repeat protein</fullName>
    </submittedName>
</protein>
<dbReference type="Gene3D" id="1.10.1330.10">
    <property type="entry name" value="Dockerin domain"/>
    <property type="match status" value="1"/>
</dbReference>
<dbReference type="InterPro" id="IPR036439">
    <property type="entry name" value="Dockerin_dom_sf"/>
</dbReference>
<dbReference type="EMBL" id="SJPM01000004">
    <property type="protein sequence ID" value="TWT97127.1"/>
    <property type="molecule type" value="Genomic_DNA"/>
</dbReference>
<dbReference type="AlphaFoldDB" id="A0A5C6ACK6"/>
<dbReference type="CDD" id="cd14256">
    <property type="entry name" value="Dockerin_I"/>
    <property type="match status" value="1"/>
</dbReference>
<name>A0A5C6ACK6_9BACT</name>